<dbReference type="PANTHER" id="PTHR43000">
    <property type="entry name" value="DTDP-D-GLUCOSE 4,6-DEHYDRATASE-RELATED"/>
    <property type="match status" value="1"/>
</dbReference>
<keyword evidence="2" id="KW-1185">Reference proteome</keyword>
<protein>
    <submittedName>
        <fullName evidence="1">Uncharacterized protein</fullName>
    </submittedName>
</protein>
<gene>
    <name evidence="1" type="ORF">Syun_019802</name>
</gene>
<reference evidence="1 2" key="1">
    <citation type="submission" date="2024-01" db="EMBL/GenBank/DDBJ databases">
        <title>Genome assemblies of Stephania.</title>
        <authorList>
            <person name="Yang L."/>
        </authorList>
    </citation>
    <scope>NUCLEOTIDE SEQUENCE [LARGE SCALE GENOMIC DNA]</scope>
    <source>
        <strain evidence="1">YNDBR</strain>
        <tissue evidence="1">Leaf</tissue>
    </source>
</reference>
<evidence type="ECO:0000313" key="1">
    <source>
        <dbReference type="EMBL" id="KAK9122185.1"/>
    </source>
</evidence>
<name>A0AAP0NYA8_9MAGN</name>
<dbReference type="AlphaFoldDB" id="A0AAP0NYA8"/>
<proteinExistence type="predicted"/>
<dbReference type="Proteomes" id="UP001420932">
    <property type="component" value="Unassembled WGS sequence"/>
</dbReference>
<dbReference type="EMBL" id="JBBNAF010000008">
    <property type="protein sequence ID" value="KAK9122185.1"/>
    <property type="molecule type" value="Genomic_DNA"/>
</dbReference>
<sequence length="329" mass="36791">MSVLLGTGLSLLGQMIHAVRKGAAGFIASHVTNKLINEDIDTIMHFAAEAHVDNSFDSFTSSLDYPPMSALLGAGLRLFGRARPSSAEGCGGFIVSHVTNRLIKYHLNYKIIELEELDYCLSLKNLNPARLSANFKFVKGELASSNMVRKGAAGFIASHVTNRLIKYHLNYKIIELDELNYCLSLKNLNPARLSERLQNYASEEHSHYTAEERVLLLLMLQTVIKYHLNYKIIELDELDYCLSLKNLNPPGYPRGSEHGLGRNPGLEGYVRKGAAGFIASHVTNRLINIQKLKLKLSDLAIVTQERRAHFYSISYHSKQFLLDQLSATS</sequence>
<accession>A0AAP0NYA8</accession>
<organism evidence="1 2">
    <name type="scientific">Stephania yunnanensis</name>
    <dbReference type="NCBI Taxonomy" id="152371"/>
    <lineage>
        <taxon>Eukaryota</taxon>
        <taxon>Viridiplantae</taxon>
        <taxon>Streptophyta</taxon>
        <taxon>Embryophyta</taxon>
        <taxon>Tracheophyta</taxon>
        <taxon>Spermatophyta</taxon>
        <taxon>Magnoliopsida</taxon>
        <taxon>Ranunculales</taxon>
        <taxon>Menispermaceae</taxon>
        <taxon>Menispermoideae</taxon>
        <taxon>Cissampelideae</taxon>
        <taxon>Stephania</taxon>
    </lineage>
</organism>
<dbReference type="Gene3D" id="3.40.50.720">
    <property type="entry name" value="NAD(P)-binding Rossmann-like Domain"/>
    <property type="match status" value="2"/>
</dbReference>
<evidence type="ECO:0000313" key="2">
    <source>
        <dbReference type="Proteomes" id="UP001420932"/>
    </source>
</evidence>
<comment type="caution">
    <text evidence="1">The sequence shown here is derived from an EMBL/GenBank/DDBJ whole genome shotgun (WGS) entry which is preliminary data.</text>
</comment>